<gene>
    <name evidence="7" type="ORF">SAMN05660349_01530</name>
</gene>
<sequence>MKKVLYGILSLAILFACDMEELPKSQISAKPVFGTETGLEMYTNSFYEVFPATTSRYTNSYYIAVNQVVKYLTENGFSAEESSGWDWRTLRNINYFITNCTDESVPQATRNNYLGVARFFRAYFYFDMMKRFGDLPWINHPLDVNDPLLNSGRDARTLVVDSIKADLDFAIANIKTAKDPTCSTITSTVAAAMKSRVCLWEGTYRKYHTEAGLQASANQWLQEAADAAQIVMNAGYSIYTGAGVTNSYRKLFISKTPISSEVLYAVTFDNTMGVVHSSNRQWTSVTFGSCPSLVRPFVNTYLMLDGTPFTNQTDYATKSFPQECMNRDSRLAQTVRTPGFTRITGGTTVKTAPNYAYAITGYQTCKFTLDDTQFDNVDICDNNVILFRYAEVLLNYAEAKAELGSLTDADWAKTVGALRARAGITGGISSKPVAVDPYLKSTFFPDVSNPEILEIRRERGIELSFEGFEWSDVCRWKLGNSLTRDWEGIYIPEFEVPYDMNGDGTLDVCFTKSLTPANKVPGVYYLYVGEKLANGAKNNSQIAADGHTLVYMKDQKRTWNDKLYFYPIPANDLVMNPNLGQNKGWD</sequence>
<keyword evidence="8" id="KW-1185">Reference proteome</keyword>
<evidence type="ECO:0000256" key="4">
    <source>
        <dbReference type="ARBA" id="ARBA00023136"/>
    </source>
</evidence>
<evidence type="ECO:0000313" key="7">
    <source>
        <dbReference type="EMBL" id="SKB51690.1"/>
    </source>
</evidence>
<evidence type="ECO:0000256" key="1">
    <source>
        <dbReference type="ARBA" id="ARBA00004442"/>
    </source>
</evidence>
<accession>A0A1T5BXX3</accession>
<keyword evidence="3" id="KW-0732">Signal</keyword>
<protein>
    <submittedName>
        <fullName evidence="7">Starch-binding associating with outer membrane</fullName>
    </submittedName>
</protein>
<dbReference type="Pfam" id="PF07980">
    <property type="entry name" value="SusD_RagB"/>
    <property type="match status" value="1"/>
</dbReference>
<feature type="domain" description="RagB/SusD" evidence="6">
    <location>
        <begin position="293"/>
        <end position="585"/>
    </location>
</feature>
<dbReference type="AlphaFoldDB" id="A0A1T5BXX3"/>
<keyword evidence="5" id="KW-0998">Cell outer membrane</keyword>
<dbReference type="InterPro" id="IPR011990">
    <property type="entry name" value="TPR-like_helical_dom_sf"/>
</dbReference>
<evidence type="ECO:0000256" key="5">
    <source>
        <dbReference type="ARBA" id="ARBA00023237"/>
    </source>
</evidence>
<evidence type="ECO:0000256" key="3">
    <source>
        <dbReference type="ARBA" id="ARBA00022729"/>
    </source>
</evidence>
<dbReference type="PROSITE" id="PS51257">
    <property type="entry name" value="PROKAR_LIPOPROTEIN"/>
    <property type="match status" value="1"/>
</dbReference>
<evidence type="ECO:0000259" key="6">
    <source>
        <dbReference type="Pfam" id="PF07980"/>
    </source>
</evidence>
<evidence type="ECO:0000313" key="8">
    <source>
        <dbReference type="Proteomes" id="UP000190852"/>
    </source>
</evidence>
<dbReference type="SUPFAM" id="SSF48452">
    <property type="entry name" value="TPR-like"/>
    <property type="match status" value="1"/>
</dbReference>
<comment type="similarity">
    <text evidence="2">Belongs to the SusD family.</text>
</comment>
<dbReference type="InterPro" id="IPR012944">
    <property type="entry name" value="SusD_RagB_dom"/>
</dbReference>
<dbReference type="GO" id="GO:0009279">
    <property type="term" value="C:cell outer membrane"/>
    <property type="evidence" value="ECO:0007669"/>
    <property type="project" value="UniProtKB-SubCell"/>
</dbReference>
<dbReference type="EMBL" id="FUYQ01000009">
    <property type="protein sequence ID" value="SKB51690.1"/>
    <property type="molecule type" value="Genomic_DNA"/>
</dbReference>
<proteinExistence type="inferred from homology"/>
<reference evidence="8" key="1">
    <citation type="submission" date="2017-02" db="EMBL/GenBank/DDBJ databases">
        <authorList>
            <person name="Varghese N."/>
            <person name="Submissions S."/>
        </authorList>
    </citation>
    <scope>NUCLEOTIDE SEQUENCE [LARGE SCALE GENOMIC DNA]</scope>
    <source>
        <strain evidence="8">DSM 24967</strain>
    </source>
</reference>
<evidence type="ECO:0000256" key="2">
    <source>
        <dbReference type="ARBA" id="ARBA00006275"/>
    </source>
</evidence>
<keyword evidence="4" id="KW-0472">Membrane</keyword>
<organism evidence="7 8">
    <name type="scientific">Parabacteroides chartae</name>
    <dbReference type="NCBI Taxonomy" id="1037355"/>
    <lineage>
        <taxon>Bacteria</taxon>
        <taxon>Pseudomonadati</taxon>
        <taxon>Bacteroidota</taxon>
        <taxon>Bacteroidia</taxon>
        <taxon>Bacteroidales</taxon>
        <taxon>Tannerellaceae</taxon>
        <taxon>Parabacteroides</taxon>
    </lineage>
</organism>
<dbReference type="Proteomes" id="UP000190852">
    <property type="component" value="Unassembled WGS sequence"/>
</dbReference>
<comment type="subcellular location">
    <subcellularLocation>
        <location evidence="1">Cell outer membrane</location>
    </subcellularLocation>
</comment>
<name>A0A1T5BXX3_9BACT</name>
<dbReference type="RefSeq" id="WP_079683111.1">
    <property type="nucleotide sequence ID" value="NZ_FUYQ01000009.1"/>
</dbReference>
<dbReference type="Gene3D" id="1.25.40.390">
    <property type="match status" value="1"/>
</dbReference>